<reference evidence="2 3" key="1">
    <citation type="journal article" date="2020" name="Mol. Plant">
        <title>The Chromosome-Based Rubber Tree Genome Provides New Insights into Spurge Genome Evolution and Rubber Biosynthesis.</title>
        <authorList>
            <person name="Liu J."/>
            <person name="Shi C."/>
            <person name="Shi C.C."/>
            <person name="Li W."/>
            <person name="Zhang Q.J."/>
            <person name="Zhang Y."/>
            <person name="Li K."/>
            <person name="Lu H.F."/>
            <person name="Shi C."/>
            <person name="Zhu S.T."/>
            <person name="Xiao Z.Y."/>
            <person name="Nan H."/>
            <person name="Yue Y."/>
            <person name="Zhu X.G."/>
            <person name="Wu Y."/>
            <person name="Hong X.N."/>
            <person name="Fan G.Y."/>
            <person name="Tong Y."/>
            <person name="Zhang D."/>
            <person name="Mao C.L."/>
            <person name="Liu Y.L."/>
            <person name="Hao S.J."/>
            <person name="Liu W.Q."/>
            <person name="Lv M.Q."/>
            <person name="Zhang H.B."/>
            <person name="Liu Y."/>
            <person name="Hu-Tang G.R."/>
            <person name="Wang J.P."/>
            <person name="Wang J.H."/>
            <person name="Sun Y.H."/>
            <person name="Ni S.B."/>
            <person name="Chen W.B."/>
            <person name="Zhang X.C."/>
            <person name="Jiao Y.N."/>
            <person name="Eichler E.E."/>
            <person name="Li G.H."/>
            <person name="Liu X."/>
            <person name="Gao L.Z."/>
        </authorList>
    </citation>
    <scope>NUCLEOTIDE SEQUENCE [LARGE SCALE GENOMIC DNA]</scope>
    <source>
        <strain evidence="3">cv. GT1</strain>
        <tissue evidence="2">Leaf</tissue>
    </source>
</reference>
<feature type="coiled-coil region" evidence="1">
    <location>
        <begin position="37"/>
        <end position="89"/>
    </location>
</feature>
<evidence type="ECO:0000313" key="2">
    <source>
        <dbReference type="EMBL" id="KAF2324828.1"/>
    </source>
</evidence>
<dbReference type="AlphaFoldDB" id="A0A6A6NI43"/>
<dbReference type="EMBL" id="JAAGAX010000001">
    <property type="protein sequence ID" value="KAF2324828.1"/>
    <property type="molecule type" value="Genomic_DNA"/>
</dbReference>
<evidence type="ECO:0000256" key="1">
    <source>
        <dbReference type="SAM" id="Coils"/>
    </source>
</evidence>
<accession>A0A6A6NI43</accession>
<organism evidence="2 3">
    <name type="scientific">Hevea brasiliensis</name>
    <name type="common">Para rubber tree</name>
    <name type="synonym">Siphonia brasiliensis</name>
    <dbReference type="NCBI Taxonomy" id="3981"/>
    <lineage>
        <taxon>Eukaryota</taxon>
        <taxon>Viridiplantae</taxon>
        <taxon>Streptophyta</taxon>
        <taxon>Embryophyta</taxon>
        <taxon>Tracheophyta</taxon>
        <taxon>Spermatophyta</taxon>
        <taxon>Magnoliopsida</taxon>
        <taxon>eudicotyledons</taxon>
        <taxon>Gunneridae</taxon>
        <taxon>Pentapetalae</taxon>
        <taxon>rosids</taxon>
        <taxon>fabids</taxon>
        <taxon>Malpighiales</taxon>
        <taxon>Euphorbiaceae</taxon>
        <taxon>Crotonoideae</taxon>
        <taxon>Micrandreae</taxon>
        <taxon>Hevea</taxon>
    </lineage>
</organism>
<keyword evidence="3" id="KW-1185">Reference proteome</keyword>
<dbReference type="Proteomes" id="UP000467840">
    <property type="component" value="Chromosome 5"/>
</dbReference>
<proteinExistence type="predicted"/>
<protein>
    <submittedName>
        <fullName evidence="2">Uncharacterized protein</fullName>
    </submittedName>
</protein>
<name>A0A6A6NI43_HEVBR</name>
<keyword evidence="1" id="KW-0175">Coiled coil</keyword>
<gene>
    <name evidence="2" type="ORF">GH714_017348</name>
</gene>
<sequence>MNALHEATRKVAAAKKQGLVPIQNTLVNGSQQLQPCCLDQDKKIQELTDELKHASQQCEAYLSKLLAVLKDMEEQKLKISVKIQNVQNVAVAAGSEKGDVK</sequence>
<comment type="caution">
    <text evidence="2">The sequence shown here is derived from an EMBL/GenBank/DDBJ whole genome shotgun (WGS) entry which is preliminary data.</text>
</comment>
<evidence type="ECO:0000313" key="3">
    <source>
        <dbReference type="Proteomes" id="UP000467840"/>
    </source>
</evidence>